<evidence type="ECO:0000313" key="6">
    <source>
        <dbReference type="EMBL" id="JAV92668.1"/>
    </source>
</evidence>
<keyword evidence="3" id="KW-0804">Transcription</keyword>
<protein>
    <recommendedName>
        <fullName evidence="5">BZIP domain-containing protein</fullName>
    </recommendedName>
</protein>
<evidence type="ECO:0000256" key="4">
    <source>
        <dbReference type="ARBA" id="ARBA00023242"/>
    </source>
</evidence>
<accession>A0A1Y1N5E2</accession>
<dbReference type="Gene3D" id="1.20.5.170">
    <property type="match status" value="1"/>
</dbReference>
<dbReference type="PROSITE" id="PS50217">
    <property type="entry name" value="BZIP"/>
    <property type="match status" value="1"/>
</dbReference>
<keyword evidence="8" id="KW-1185">Reference proteome</keyword>
<proteinExistence type="predicted"/>
<evidence type="ECO:0000313" key="8">
    <source>
        <dbReference type="Proteomes" id="UP000327044"/>
    </source>
</evidence>
<reference evidence="7 8" key="2">
    <citation type="journal article" date="2018" name="Elife">
        <title>Firefly genomes illuminate parallel origins of bioluminescence in beetles.</title>
        <authorList>
            <person name="Fallon T.R."/>
            <person name="Lower S.E."/>
            <person name="Chang C.H."/>
            <person name="Bessho-Uehara M."/>
            <person name="Martin G.J."/>
            <person name="Bewick A.J."/>
            <person name="Behringer M."/>
            <person name="Debat H.J."/>
            <person name="Wong I."/>
            <person name="Day J.C."/>
            <person name="Suvorov A."/>
            <person name="Silva C.J."/>
            <person name="Stanger-Hall K.F."/>
            <person name="Hall D.W."/>
            <person name="Schmitz R.J."/>
            <person name="Nelson D.R."/>
            <person name="Lewis S.M."/>
            <person name="Shigenobu S."/>
            <person name="Bybee S.M."/>
            <person name="Larracuente A.M."/>
            <person name="Oba Y."/>
            <person name="Weng J.K."/>
        </authorList>
    </citation>
    <scope>NUCLEOTIDE SEQUENCE [LARGE SCALE GENOMIC DNA]</scope>
    <source>
        <strain evidence="7">1611_PpyrPB1</strain>
        <tissue evidence="7">Whole body</tissue>
    </source>
</reference>
<gene>
    <name evidence="7" type="ORF">PPYR_01762</name>
</gene>
<evidence type="ECO:0000313" key="7">
    <source>
        <dbReference type="EMBL" id="KAB0804792.1"/>
    </source>
</evidence>
<evidence type="ECO:0000256" key="3">
    <source>
        <dbReference type="ARBA" id="ARBA00023163"/>
    </source>
</evidence>
<dbReference type="Proteomes" id="UP000327044">
    <property type="component" value="Unassembled WGS sequence"/>
</dbReference>
<dbReference type="EMBL" id="GEZM01013315">
    <property type="protein sequence ID" value="JAV92668.1"/>
    <property type="molecule type" value="Transcribed_RNA"/>
</dbReference>
<dbReference type="InterPro" id="IPR046347">
    <property type="entry name" value="bZIP_sf"/>
</dbReference>
<name>A0A1Y1N5E2_PHOPY</name>
<dbReference type="InterPro" id="IPR051027">
    <property type="entry name" value="bZIP_transcription_factors"/>
</dbReference>
<dbReference type="OrthoDB" id="295274at2759"/>
<dbReference type="EMBL" id="VVIM01000001">
    <property type="protein sequence ID" value="KAB0804792.1"/>
    <property type="molecule type" value="Genomic_DNA"/>
</dbReference>
<dbReference type="GO" id="GO:0003700">
    <property type="term" value="F:DNA-binding transcription factor activity"/>
    <property type="evidence" value="ECO:0007669"/>
    <property type="project" value="InterPro"/>
</dbReference>
<dbReference type="InterPro" id="IPR004827">
    <property type="entry name" value="bZIP"/>
</dbReference>
<dbReference type="InParanoid" id="A0A1Y1N5E2"/>
<organism evidence="6">
    <name type="scientific">Photinus pyralis</name>
    <name type="common">Common eastern firefly</name>
    <name type="synonym">Lampyris pyralis</name>
    <dbReference type="NCBI Taxonomy" id="7054"/>
    <lineage>
        <taxon>Eukaryota</taxon>
        <taxon>Metazoa</taxon>
        <taxon>Ecdysozoa</taxon>
        <taxon>Arthropoda</taxon>
        <taxon>Hexapoda</taxon>
        <taxon>Insecta</taxon>
        <taxon>Pterygota</taxon>
        <taxon>Neoptera</taxon>
        <taxon>Endopterygota</taxon>
        <taxon>Coleoptera</taxon>
        <taxon>Polyphaga</taxon>
        <taxon>Elateriformia</taxon>
        <taxon>Elateroidea</taxon>
        <taxon>Lampyridae</taxon>
        <taxon>Lampyrinae</taxon>
        <taxon>Photinus</taxon>
    </lineage>
</organism>
<evidence type="ECO:0000259" key="5">
    <source>
        <dbReference type="PROSITE" id="PS50217"/>
    </source>
</evidence>
<feature type="domain" description="BZIP" evidence="5">
    <location>
        <begin position="173"/>
        <end position="232"/>
    </location>
</feature>
<dbReference type="AlphaFoldDB" id="A0A1Y1N5E2"/>
<comment type="subcellular location">
    <subcellularLocation>
        <location evidence="1">Nucleus</location>
    </subcellularLocation>
</comment>
<dbReference type="PANTHER" id="PTHR19304">
    <property type="entry name" value="CYCLIC-AMP RESPONSE ELEMENT BINDING PROTEIN"/>
    <property type="match status" value="1"/>
</dbReference>
<dbReference type="CDD" id="cd14686">
    <property type="entry name" value="bZIP"/>
    <property type="match status" value="1"/>
</dbReference>
<evidence type="ECO:0000256" key="1">
    <source>
        <dbReference type="ARBA" id="ARBA00004123"/>
    </source>
</evidence>
<reference evidence="6" key="1">
    <citation type="journal article" date="2016" name="Sci. Rep.">
        <title>Molecular characterization of firefly nuptial gifts: a multi-omics approach sheds light on postcopulatory sexual selection.</title>
        <authorList>
            <person name="Al-Wathiqui N."/>
            <person name="Fallon T.R."/>
            <person name="South A."/>
            <person name="Weng J.K."/>
            <person name="Lewis S.M."/>
        </authorList>
    </citation>
    <scope>NUCLEOTIDE SEQUENCE</scope>
</reference>
<dbReference type="SMART" id="SM00338">
    <property type="entry name" value="BRLZ"/>
    <property type="match status" value="1"/>
</dbReference>
<dbReference type="SUPFAM" id="SSF57959">
    <property type="entry name" value="Leucine zipper domain"/>
    <property type="match status" value="1"/>
</dbReference>
<sequence>MNECSDKLLSSTNEHHNNKRTLGLQLGIGGDSNSDDQTPTPTRFIRNCEEVGLFQDLQDVNPFEETFRKAATDLATHGSLHLPPVASKDESLHTPHIFPHIPQEGVKYSNSDDEFSLNDDILVIDESEIHQSTTTQSIVPQVTNSTNETVRVPGQVEGAAKKVVGKKRVVHLQKQRELNRAAQVRSRAKKKVMFHTLVEEVSLLKSQTKELAKENERLRREVVWLKTMLMYHKDCPVAKDPRIMEEVEKLRRKKAQHSVPTVLVPVQSNQSSQLTQLVALQPITAGVLLKIPNAPKPIIPKLAPLRPKGAHCTVASGVSNGTLNGIKAEKMY</sequence>
<keyword evidence="4" id="KW-0539">Nucleus</keyword>
<evidence type="ECO:0000256" key="2">
    <source>
        <dbReference type="ARBA" id="ARBA00023015"/>
    </source>
</evidence>
<dbReference type="GO" id="GO:0005634">
    <property type="term" value="C:nucleus"/>
    <property type="evidence" value="ECO:0007669"/>
    <property type="project" value="UniProtKB-SubCell"/>
</dbReference>
<reference evidence="7" key="3">
    <citation type="submission" date="2019-08" db="EMBL/GenBank/DDBJ databases">
        <authorList>
            <consortium name="Photinus pyralis genome working group"/>
            <person name="Fallon T.R."/>
            <person name="Sander Lower S.E."/>
            <person name="Weng J.-K."/>
        </authorList>
    </citation>
    <scope>NUCLEOTIDE SEQUENCE</scope>
    <source>
        <strain evidence="7">1611_PpyrPB1</strain>
        <tissue evidence="7">Whole body</tissue>
    </source>
</reference>
<keyword evidence="2" id="KW-0805">Transcription regulation</keyword>